<dbReference type="Proteomes" id="UP000779508">
    <property type="component" value="Unassembled WGS sequence"/>
</dbReference>
<gene>
    <name evidence="5" type="ORF">KQI88_01420</name>
</gene>
<organism evidence="5 6">
    <name type="scientific">Alkaliphilus flagellatus</name>
    <dbReference type="NCBI Taxonomy" id="2841507"/>
    <lineage>
        <taxon>Bacteria</taxon>
        <taxon>Bacillati</taxon>
        <taxon>Bacillota</taxon>
        <taxon>Clostridia</taxon>
        <taxon>Peptostreptococcales</taxon>
        <taxon>Natronincolaceae</taxon>
        <taxon>Alkaliphilus</taxon>
    </lineage>
</organism>
<feature type="domain" description="HTH araC/xylS-type" evidence="4">
    <location>
        <begin position="196"/>
        <end position="294"/>
    </location>
</feature>
<comment type="caution">
    <text evidence="5">The sequence shown here is derived from an EMBL/GenBank/DDBJ whole genome shotgun (WGS) entry which is preliminary data.</text>
</comment>
<dbReference type="EMBL" id="JAHLQK010000001">
    <property type="protein sequence ID" value="MBU5675075.1"/>
    <property type="molecule type" value="Genomic_DNA"/>
</dbReference>
<reference evidence="5 6" key="1">
    <citation type="submission" date="2021-06" db="EMBL/GenBank/DDBJ databases">
        <authorList>
            <person name="Sun Q."/>
            <person name="Li D."/>
        </authorList>
    </citation>
    <scope>NUCLEOTIDE SEQUENCE [LARGE SCALE GENOMIC DNA]</scope>
    <source>
        <strain evidence="5 6">MSJ-5</strain>
    </source>
</reference>
<dbReference type="InterPro" id="IPR018060">
    <property type="entry name" value="HTH_AraC"/>
</dbReference>
<dbReference type="InterPro" id="IPR018062">
    <property type="entry name" value="HTH_AraC-typ_CS"/>
</dbReference>
<dbReference type="PANTHER" id="PTHR43280:SF28">
    <property type="entry name" value="HTH-TYPE TRANSCRIPTIONAL ACTIVATOR RHAS"/>
    <property type="match status" value="1"/>
</dbReference>
<dbReference type="PROSITE" id="PS01124">
    <property type="entry name" value="HTH_ARAC_FAMILY_2"/>
    <property type="match status" value="1"/>
</dbReference>
<evidence type="ECO:0000256" key="3">
    <source>
        <dbReference type="ARBA" id="ARBA00023163"/>
    </source>
</evidence>
<dbReference type="CDD" id="cd02208">
    <property type="entry name" value="cupin_RmlC-like"/>
    <property type="match status" value="1"/>
</dbReference>
<evidence type="ECO:0000313" key="5">
    <source>
        <dbReference type="EMBL" id="MBU5675075.1"/>
    </source>
</evidence>
<evidence type="ECO:0000256" key="1">
    <source>
        <dbReference type="ARBA" id="ARBA00023015"/>
    </source>
</evidence>
<dbReference type="RefSeq" id="WP_216414579.1">
    <property type="nucleotide sequence ID" value="NZ_JAHLQK010000001.1"/>
</dbReference>
<keyword evidence="2" id="KW-0238">DNA-binding</keyword>
<dbReference type="PROSITE" id="PS00041">
    <property type="entry name" value="HTH_ARAC_FAMILY_1"/>
    <property type="match status" value="1"/>
</dbReference>
<dbReference type="PANTHER" id="PTHR43280">
    <property type="entry name" value="ARAC-FAMILY TRANSCRIPTIONAL REGULATOR"/>
    <property type="match status" value="1"/>
</dbReference>
<dbReference type="SMART" id="SM00342">
    <property type="entry name" value="HTH_ARAC"/>
    <property type="match status" value="1"/>
</dbReference>
<proteinExistence type="predicted"/>
<sequence length="303" mass="35154">MQVFNIPISSDLQEITRHGTKDFPIAIYKTQLSKNILGHVPLHWHDEIQFVLVVEGSACFTVNQTKHYIHEKNGLFINSSCLHSATSHNSNDCVYICFDISPNFFSDDNIVQQKFVAPFINSKSIPFIELNISNPWQKEILEVLNDLFEIYTSQPFGYELGTYSSLFHIWHSIVLNTPDYMNETNLNILVEDNRIKDMLSFIHQNYMNKIVLEDIAKVGNISRSECCRFFKRMIKTSPIEYLITYRLNQSINLLKRTDLNITEIASEVGFGSVSYYIEQFRKHTNLTPKEYRECGISILKSSK</sequence>
<keyword evidence="6" id="KW-1185">Reference proteome</keyword>
<evidence type="ECO:0000256" key="2">
    <source>
        <dbReference type="ARBA" id="ARBA00023125"/>
    </source>
</evidence>
<evidence type="ECO:0000259" key="4">
    <source>
        <dbReference type="PROSITE" id="PS01124"/>
    </source>
</evidence>
<evidence type="ECO:0000313" key="6">
    <source>
        <dbReference type="Proteomes" id="UP000779508"/>
    </source>
</evidence>
<name>A0ABS6G137_9FIRM</name>
<keyword evidence="1" id="KW-0805">Transcription regulation</keyword>
<protein>
    <submittedName>
        <fullName evidence="5">Helix-turn-helix domain-containing protein</fullName>
    </submittedName>
</protein>
<accession>A0ABS6G137</accession>
<dbReference type="Pfam" id="PF12833">
    <property type="entry name" value="HTH_18"/>
    <property type="match status" value="1"/>
</dbReference>
<dbReference type="Pfam" id="PF02311">
    <property type="entry name" value="AraC_binding"/>
    <property type="match status" value="1"/>
</dbReference>
<keyword evidence="3" id="KW-0804">Transcription</keyword>
<dbReference type="InterPro" id="IPR003313">
    <property type="entry name" value="AraC-bd"/>
</dbReference>